<comment type="caution">
    <text evidence="3">The sequence shown here is derived from an EMBL/GenBank/DDBJ whole genome shotgun (WGS) entry which is preliminary data.</text>
</comment>
<feature type="compositionally biased region" description="Low complexity" evidence="1">
    <location>
        <begin position="15"/>
        <end position="25"/>
    </location>
</feature>
<evidence type="ECO:0000256" key="2">
    <source>
        <dbReference type="SAM" id="SignalP"/>
    </source>
</evidence>
<evidence type="ECO:0000256" key="1">
    <source>
        <dbReference type="SAM" id="MobiDB-lite"/>
    </source>
</evidence>
<gene>
    <name evidence="3" type="ORF">UE95_017800</name>
</gene>
<dbReference type="InterPro" id="IPR025421">
    <property type="entry name" value="DUF4148"/>
</dbReference>
<reference evidence="3 4" key="2">
    <citation type="journal article" date="2017" name="Front. Microbiol.">
        <title>Genomics Reveals a Unique Clone of Burkholderia cenocepacia Harboring an Actively Excising Novel Genomic Island.</title>
        <authorList>
            <person name="Patil P.P."/>
            <person name="Mali S."/>
            <person name="Midha S."/>
            <person name="Gautam V."/>
            <person name="Dash L."/>
            <person name="Kumar S."/>
            <person name="Shastri J."/>
            <person name="Singhal L."/>
            <person name="Patil P.B."/>
        </authorList>
    </citation>
    <scope>NUCLEOTIDE SEQUENCE [LARGE SCALE GENOMIC DNA]</scope>
    <source>
        <strain evidence="3 4">BC-19</strain>
    </source>
</reference>
<dbReference type="AlphaFoldDB" id="A0ABD4UGL5"/>
<dbReference type="Proteomes" id="UP000191686">
    <property type="component" value="Unassembled WGS sequence"/>
</dbReference>
<name>A0ABD4UGL5_9BURK</name>
<protein>
    <submittedName>
        <fullName evidence="3">DUF4148 domain-containing protein</fullName>
    </submittedName>
</protein>
<sequence>MKLQIVAALVVAASAATSSSAFADSGHGYPGNTRNGSVVASEGVAAPAPAAEQIGNTMSRGKTREQVHQELIQAYHDGLLPTSKHDYPPSEALIARNKELHQLIEPKWASQH</sequence>
<feature type="chain" id="PRO_5044768049" evidence="2">
    <location>
        <begin position="24"/>
        <end position="112"/>
    </location>
</feature>
<dbReference type="RefSeq" id="WP_080323037.1">
    <property type="nucleotide sequence ID" value="NZ_JYMX02000013.1"/>
</dbReference>
<feature type="region of interest" description="Disordered" evidence="1">
    <location>
        <begin position="15"/>
        <end position="36"/>
    </location>
</feature>
<proteinExistence type="predicted"/>
<evidence type="ECO:0000313" key="3">
    <source>
        <dbReference type="EMBL" id="MCW3713139.1"/>
    </source>
</evidence>
<evidence type="ECO:0000313" key="4">
    <source>
        <dbReference type="Proteomes" id="UP000191686"/>
    </source>
</evidence>
<dbReference type="EMBL" id="JYMX02000013">
    <property type="protein sequence ID" value="MCW3713139.1"/>
    <property type="molecule type" value="Genomic_DNA"/>
</dbReference>
<reference evidence="3 4" key="1">
    <citation type="journal article" date="2017" name="Front. Microbiol.">
        <title>Genomics reveals a unique clone of Burkholderia cenocepacia harbouring an actively excising novel genomic island.</title>
        <authorList>
            <person name="Patil P."/>
            <person name="Mali S."/>
            <person name="Midha S."/>
            <person name="Gautam V."/>
            <person name="Dash L."/>
            <person name="Kumar S."/>
            <person name="Shastri J."/>
            <person name="Singhal L."/>
            <person name="Patil P.B."/>
        </authorList>
    </citation>
    <scope>NUCLEOTIDE SEQUENCE [LARGE SCALE GENOMIC DNA]</scope>
    <source>
        <strain evidence="3 4">BC-19</strain>
    </source>
</reference>
<feature type="signal peptide" evidence="2">
    <location>
        <begin position="1"/>
        <end position="23"/>
    </location>
</feature>
<accession>A0ABD4UGL5</accession>
<dbReference type="Pfam" id="PF13663">
    <property type="entry name" value="DUF4148"/>
    <property type="match status" value="1"/>
</dbReference>
<keyword evidence="2" id="KW-0732">Signal</keyword>
<organism evidence="3 4">
    <name type="scientific">Burkholderia cenocepacia</name>
    <dbReference type="NCBI Taxonomy" id="95486"/>
    <lineage>
        <taxon>Bacteria</taxon>
        <taxon>Pseudomonadati</taxon>
        <taxon>Pseudomonadota</taxon>
        <taxon>Betaproteobacteria</taxon>
        <taxon>Burkholderiales</taxon>
        <taxon>Burkholderiaceae</taxon>
        <taxon>Burkholderia</taxon>
        <taxon>Burkholderia cepacia complex</taxon>
    </lineage>
</organism>